<evidence type="ECO:0000313" key="4">
    <source>
        <dbReference type="Proteomes" id="UP000442714"/>
    </source>
</evidence>
<feature type="domain" description="Tip attachment protein J" evidence="1">
    <location>
        <begin position="228"/>
        <end position="389"/>
    </location>
</feature>
<dbReference type="EMBL" id="WTYX01000002">
    <property type="protein sequence ID" value="MXO91231.1"/>
    <property type="molecule type" value="Genomic_DNA"/>
</dbReference>
<organism evidence="3 4">
    <name type="scientific">Pontixanthobacter aquaemixtae</name>
    <dbReference type="NCBI Taxonomy" id="1958940"/>
    <lineage>
        <taxon>Bacteria</taxon>
        <taxon>Pseudomonadati</taxon>
        <taxon>Pseudomonadota</taxon>
        <taxon>Alphaproteobacteria</taxon>
        <taxon>Sphingomonadales</taxon>
        <taxon>Erythrobacteraceae</taxon>
        <taxon>Pontixanthobacter</taxon>
    </lineage>
</organism>
<comment type="caution">
    <text evidence="3">The sequence shown here is derived from an EMBL/GenBank/DDBJ whole genome shotgun (WGS) entry which is preliminary data.</text>
</comment>
<dbReference type="Pfam" id="PF23666">
    <property type="entry name" value="Rcc01698_C"/>
    <property type="match status" value="1"/>
</dbReference>
<gene>
    <name evidence="3" type="ORF">GRI41_10380</name>
</gene>
<evidence type="ECO:0000259" key="1">
    <source>
        <dbReference type="Pfam" id="PF13550"/>
    </source>
</evidence>
<dbReference type="InterPro" id="IPR056490">
    <property type="entry name" value="Rcc01698_C"/>
</dbReference>
<dbReference type="OrthoDB" id="8445115at2"/>
<accession>A0A844ZSC1</accession>
<dbReference type="RefSeq" id="WP_160604937.1">
    <property type="nucleotide sequence ID" value="NZ_WTYX01000002.1"/>
</dbReference>
<sequence>MATLALGALGTLFGGPVGGAIGALAGRQIDASIIGGSTREGPRLEDLTITTSSYGSPIAKHYGRMRVAGTIIWATDLQENRETTGGGKGKPKTTRFSYSTSLAVALSSRAIHSVGRIWADGNLLRGASGDLKTGGQIRVYAGHGDQPVDPLIAADKGSSAPAFRGCAYVVFEDLQLEDFGNRIPALSFEVFADNDALTLEGLIGPYVAEATGDVDLASLAGFSYSGGSLRDAISTIGQVYPISVSAKDEHISFLPKRLDPAQAVALGEAVPAWTDGDFGDADGASRERSTGARVPPQTLRYYDTDRDYQPGTQRAHGRAPVGAISAIEFPGALTPANAKSLINNAALRSGDLRESLRWRIAELDPALAPGAIVSVPDIAGYWTIEGWEWRDRGVELDLARARAESIPSASGDAGFPALPDDLLPEPTHLRVFELPWDGAGASGDVHIYAALAGETEKWSGAALFAGANGPLVPLGPSGRAQTALGALVTPLAPSQSVLFEPVAALEVELIAPSMTFASSDLSGIAKGQNRLLIGEEIVQFATAEQVSPAGWRLHGLLRGRGGSEHSAAISHPAGSPVTLLGSQLVPLDTSLVSQSSSDAIAAIGRGDEEPVVAAIGNSGMALRPLSPVHPKITSLANGDLLASWTRRARGAWNWPDHVETPLNEESERYQIGIGSTLAPDLSWELGSTDITIPQSQLAAHLGKDLWVKQIGRASRSHALLLGTIP</sequence>
<dbReference type="AlphaFoldDB" id="A0A844ZSC1"/>
<dbReference type="InterPro" id="IPR032876">
    <property type="entry name" value="J_dom"/>
</dbReference>
<protein>
    <recommendedName>
        <fullName evidence="5">Tip attachment protein J domain-containing protein</fullName>
    </recommendedName>
</protein>
<feature type="domain" description="Rcc01698-like C-terminal" evidence="2">
    <location>
        <begin position="483"/>
        <end position="577"/>
    </location>
</feature>
<dbReference type="Proteomes" id="UP000442714">
    <property type="component" value="Unassembled WGS sequence"/>
</dbReference>
<evidence type="ECO:0008006" key="5">
    <source>
        <dbReference type="Google" id="ProtNLM"/>
    </source>
</evidence>
<name>A0A844ZSC1_9SPHN</name>
<proteinExistence type="predicted"/>
<reference evidence="3 4" key="1">
    <citation type="submission" date="2019-12" db="EMBL/GenBank/DDBJ databases">
        <title>Genomic-based taxomic classification of the family Erythrobacteraceae.</title>
        <authorList>
            <person name="Xu L."/>
        </authorList>
    </citation>
    <scope>NUCLEOTIDE SEQUENCE [LARGE SCALE GENOMIC DNA]</scope>
    <source>
        <strain evidence="3 4">KCTC 52763</strain>
    </source>
</reference>
<dbReference type="Pfam" id="PF13550">
    <property type="entry name" value="Phage-tail_3"/>
    <property type="match status" value="1"/>
</dbReference>
<evidence type="ECO:0000313" key="3">
    <source>
        <dbReference type="EMBL" id="MXO91231.1"/>
    </source>
</evidence>
<keyword evidence="4" id="KW-1185">Reference proteome</keyword>
<evidence type="ECO:0000259" key="2">
    <source>
        <dbReference type="Pfam" id="PF23666"/>
    </source>
</evidence>